<feature type="compositionally biased region" description="Pro residues" evidence="1">
    <location>
        <begin position="127"/>
        <end position="137"/>
    </location>
</feature>
<dbReference type="VEuPathDB" id="FungiDB:CTRG_05335"/>
<feature type="region of interest" description="Disordered" evidence="1">
    <location>
        <begin position="84"/>
        <end position="227"/>
    </location>
</feature>
<dbReference type="RefSeq" id="XP_002551037.1">
    <property type="nucleotide sequence ID" value="XM_002550991.1"/>
</dbReference>
<keyword evidence="2" id="KW-0732">Signal</keyword>
<feature type="compositionally biased region" description="Acidic residues" evidence="1">
    <location>
        <begin position="215"/>
        <end position="226"/>
    </location>
</feature>
<reference evidence="3 4" key="1">
    <citation type="journal article" date="2009" name="Nature">
        <title>Evolution of pathogenicity and sexual reproduction in eight Candida genomes.</title>
        <authorList>
            <person name="Butler G."/>
            <person name="Rasmussen M.D."/>
            <person name="Lin M.F."/>
            <person name="Santos M.A."/>
            <person name="Sakthikumar S."/>
            <person name="Munro C.A."/>
            <person name="Rheinbay E."/>
            <person name="Grabherr M."/>
            <person name="Forche A."/>
            <person name="Reedy J.L."/>
            <person name="Agrafioti I."/>
            <person name="Arnaud M.B."/>
            <person name="Bates S."/>
            <person name="Brown A.J."/>
            <person name="Brunke S."/>
            <person name="Costanzo M.C."/>
            <person name="Fitzpatrick D.A."/>
            <person name="de Groot P.W."/>
            <person name="Harris D."/>
            <person name="Hoyer L.L."/>
            <person name="Hube B."/>
            <person name="Klis F.M."/>
            <person name="Kodira C."/>
            <person name="Lennard N."/>
            <person name="Logue M.E."/>
            <person name="Martin R."/>
            <person name="Neiman A.M."/>
            <person name="Nikolaou E."/>
            <person name="Quail M.A."/>
            <person name="Quinn J."/>
            <person name="Santos M.C."/>
            <person name="Schmitzberger F.F."/>
            <person name="Sherlock G."/>
            <person name="Shah P."/>
            <person name="Silverstein K.A."/>
            <person name="Skrzypek M.S."/>
            <person name="Soll D."/>
            <person name="Staggs R."/>
            <person name="Stansfield I."/>
            <person name="Stumpf M.P."/>
            <person name="Sudbery P.E."/>
            <person name="Srikantha T."/>
            <person name="Zeng Q."/>
            <person name="Berman J."/>
            <person name="Berriman M."/>
            <person name="Heitman J."/>
            <person name="Gow N.A."/>
            <person name="Lorenz M.C."/>
            <person name="Birren B.W."/>
            <person name="Kellis M."/>
            <person name="Cuomo C.A."/>
        </authorList>
    </citation>
    <scope>NUCLEOTIDE SEQUENCE [LARGE SCALE GENOMIC DNA]</scope>
    <source>
        <strain evidence="4">ATCC MYA-3404 / T1</strain>
    </source>
</reference>
<dbReference type="HOGENOM" id="CLU_067848_0_0_1"/>
<dbReference type="EMBL" id="GG692402">
    <property type="protein sequence ID" value="EER30883.1"/>
    <property type="molecule type" value="Genomic_DNA"/>
</dbReference>
<feature type="region of interest" description="Disordered" evidence="1">
    <location>
        <begin position="262"/>
        <end position="335"/>
    </location>
</feature>
<gene>
    <name evidence="3" type="ORF">CTRG_05335</name>
</gene>
<evidence type="ECO:0000256" key="2">
    <source>
        <dbReference type="SAM" id="SignalP"/>
    </source>
</evidence>
<feature type="compositionally biased region" description="Basic residues" evidence="1">
    <location>
        <begin position="275"/>
        <end position="289"/>
    </location>
</feature>
<proteinExistence type="predicted"/>
<feature type="compositionally biased region" description="Polar residues" evidence="1">
    <location>
        <begin position="147"/>
        <end position="164"/>
    </location>
</feature>
<organism evidence="3 4">
    <name type="scientific">Candida tropicalis (strain ATCC MYA-3404 / T1)</name>
    <name type="common">Yeast</name>
    <dbReference type="NCBI Taxonomy" id="294747"/>
    <lineage>
        <taxon>Eukaryota</taxon>
        <taxon>Fungi</taxon>
        <taxon>Dikarya</taxon>
        <taxon>Ascomycota</taxon>
        <taxon>Saccharomycotina</taxon>
        <taxon>Pichiomycetes</taxon>
        <taxon>Debaryomycetaceae</taxon>
        <taxon>Candida/Lodderomyces clade</taxon>
        <taxon>Candida</taxon>
    </lineage>
</organism>
<feature type="compositionally biased region" description="Polar residues" evidence="1">
    <location>
        <begin position="174"/>
        <end position="194"/>
    </location>
</feature>
<dbReference type="Proteomes" id="UP000002037">
    <property type="component" value="Unassembled WGS sequence"/>
</dbReference>
<dbReference type="GeneID" id="8299656"/>
<name>C5MGY1_CANTT</name>
<protein>
    <recommendedName>
        <fullName evidence="5">Extracellular membrane protein CFEM domain-containing protein</fullName>
    </recommendedName>
</protein>
<evidence type="ECO:0000313" key="4">
    <source>
        <dbReference type="Proteomes" id="UP000002037"/>
    </source>
</evidence>
<dbReference type="OrthoDB" id="3998031at2759"/>
<feature type="compositionally biased region" description="Low complexity" evidence="1">
    <location>
        <begin position="92"/>
        <end position="124"/>
    </location>
</feature>
<accession>C5MGY1</accession>
<dbReference type="AlphaFoldDB" id="C5MGY1"/>
<dbReference type="eggNOG" id="ENOG502S6U4">
    <property type="taxonomic scope" value="Eukaryota"/>
</dbReference>
<evidence type="ECO:0000256" key="1">
    <source>
        <dbReference type="SAM" id="MobiDB-lite"/>
    </source>
</evidence>
<feature type="compositionally biased region" description="Basic residues" evidence="1">
    <location>
        <begin position="326"/>
        <end position="335"/>
    </location>
</feature>
<dbReference type="STRING" id="294747.C5MGY1"/>
<evidence type="ECO:0000313" key="3">
    <source>
        <dbReference type="EMBL" id="EER30883.1"/>
    </source>
</evidence>
<dbReference type="KEGG" id="ctp:CTRG_05335"/>
<feature type="chain" id="PRO_5013379610" description="Extracellular membrane protein CFEM domain-containing protein" evidence="2">
    <location>
        <begin position="16"/>
        <end position="335"/>
    </location>
</feature>
<evidence type="ECO:0008006" key="5">
    <source>
        <dbReference type="Google" id="ProtNLM"/>
    </source>
</evidence>
<sequence length="335" mass="37606">MYIVIIIILFSTVLSIPPACFISCTSEIARTCANGLTDLTCLCNKEDEIVTCLVDICPFGVFVSARDHYIGTCLEHGRPTVTNPFPPDAIWPPYQDQEPEEQPQVPEVVEQPGEQESVEQPQELEPVEPPPSPPQEPAPFEQPQQQKQDTTFRTQFTKTPNLATHTLALPTKSKVPSHSKNSNHPASDDYNNGPNKNFDSDGSDDDLYDPNSVCEWEETDALDENGDFIIIRRPINVPKKYRNPSNVGNTRRVFIKRPVNYYSHGNIEDSDPPRRAQRVKKINTSKSNKKSSNGSSNVYSKSKASTKKTPKKPPQTLASKMNEQKKRTRVNKKSL</sequence>
<feature type="compositionally biased region" description="Low complexity" evidence="1">
    <location>
        <begin position="290"/>
        <end position="303"/>
    </location>
</feature>
<feature type="signal peptide" evidence="2">
    <location>
        <begin position="1"/>
        <end position="15"/>
    </location>
</feature>
<keyword evidence="4" id="KW-1185">Reference proteome</keyword>